<evidence type="ECO:0000313" key="2">
    <source>
        <dbReference type="EMBL" id="TGY68918.1"/>
    </source>
</evidence>
<comment type="caution">
    <text evidence="1">The sequence shown here is derived from an EMBL/GenBank/DDBJ whole genome shotgun (WGS) entry which is preliminary data.</text>
</comment>
<dbReference type="GeneID" id="82154763"/>
<dbReference type="OrthoDB" id="1115230at2"/>
<dbReference type="Proteomes" id="UP000310760">
    <property type="component" value="Unassembled WGS sequence"/>
</dbReference>
<reference evidence="1 3" key="1">
    <citation type="submission" date="2013-04" db="EMBL/GenBank/DDBJ databases">
        <title>The Genome Sequence of Bacteroides massiliensis dnLKV3.</title>
        <authorList>
            <consortium name="The Broad Institute Genomics Platform"/>
            <consortium name="The Broad Institute Genome Sequencing Center for Infectious Disease"/>
            <person name="Earl A."/>
            <person name="Xavier R."/>
            <person name="Kuhn K."/>
            <person name="Stappenbeck T."/>
            <person name="Walker B."/>
            <person name="Young S."/>
            <person name="Zeng Q."/>
            <person name="Gargeya S."/>
            <person name="Fitzgerald M."/>
            <person name="Haas B."/>
            <person name="Abouelleil A."/>
            <person name="Allen A.W."/>
            <person name="Alvarado L."/>
            <person name="Arachchi H.M."/>
            <person name="Berlin A.M."/>
            <person name="Chapman S.B."/>
            <person name="Gainer-Dewar J."/>
            <person name="Goldberg J."/>
            <person name="Griggs A."/>
            <person name="Gujja S."/>
            <person name="Hansen M."/>
            <person name="Howarth C."/>
            <person name="Imamovic A."/>
            <person name="Ireland A."/>
            <person name="Larimer J."/>
            <person name="McCowan C."/>
            <person name="Murphy C."/>
            <person name="Pearson M."/>
            <person name="Poon T.W."/>
            <person name="Priest M."/>
            <person name="Roberts A."/>
            <person name="Saif S."/>
            <person name="Shea T."/>
            <person name="Sisk P."/>
            <person name="Sykes S."/>
            <person name="Wortman J."/>
            <person name="Nusbaum C."/>
            <person name="Birren B."/>
        </authorList>
    </citation>
    <scope>NUCLEOTIDE SEQUENCE [LARGE SCALE GENOMIC DNA]</scope>
    <source>
        <strain evidence="3">dnLKV3</strain>
        <strain evidence="1">DnLKV3</strain>
    </source>
</reference>
<reference evidence="2 4" key="2">
    <citation type="submission" date="2019-04" db="EMBL/GenBank/DDBJ databases">
        <title>Microbes associate with the intestines of laboratory mice.</title>
        <authorList>
            <person name="Navarre W."/>
            <person name="Wong E."/>
            <person name="Huang K."/>
            <person name="Tropini C."/>
            <person name="Ng K."/>
            <person name="Yu B."/>
        </authorList>
    </citation>
    <scope>NUCLEOTIDE SEQUENCE [LARGE SCALE GENOMIC DNA]</scope>
    <source>
        <strain evidence="2 4">NM22_B1</strain>
    </source>
</reference>
<gene>
    <name evidence="1" type="ORF">C802_01461</name>
    <name evidence="2" type="ORF">E5339_14810</name>
</gene>
<evidence type="ECO:0000313" key="3">
    <source>
        <dbReference type="Proteomes" id="UP000014200"/>
    </source>
</evidence>
<dbReference type="PROSITE" id="PS51257">
    <property type="entry name" value="PROKAR_LIPOPROTEIN"/>
    <property type="match status" value="1"/>
</dbReference>
<dbReference type="RefSeq" id="WP_016275873.1">
    <property type="nucleotide sequence ID" value="NZ_CAJUNV010000033.1"/>
</dbReference>
<organism evidence="1 3">
    <name type="scientific">Phocaeicola sartorii</name>
    <dbReference type="NCBI Taxonomy" id="671267"/>
    <lineage>
        <taxon>Bacteria</taxon>
        <taxon>Pseudomonadati</taxon>
        <taxon>Bacteroidota</taxon>
        <taxon>Bacteroidia</taxon>
        <taxon>Bacteroidales</taxon>
        <taxon>Bacteroidaceae</taxon>
        <taxon>Phocaeicola</taxon>
    </lineage>
</organism>
<dbReference type="PATRIC" id="fig|1235788.3.peg.1496"/>
<accession>R9IHW4</accession>
<sequence>MKRIAFYLSLVLVVLVLASCKKGQKNLFTPTSSGRPYEVLVVVNKPVWDRPAGRALFDVLDTNVPGLPQAERSFRISNVDPQHFDRVLKIFRNIIIVDIQDIYTQPKLKFSRDVYASPQMIMTIQAPDEEEFEKFVTKNSKVIIDFFVKSEMNRQIALLKQKHNDVISTKVGSLFDCDIWVPVELANYKEGKDFLWASTNRATADMNVVMYSYPYTDKDTFTKEYFIHKRDSVMKANIPGEREGMYMATDSMFVDVEDIVVKGEYAQEARGLWEMEGDMMGGPFVSHARVDRANGRVIVVEAFIYSPDKLKRNLMRQMEASLYTLRLPNESLIDEIVISGNIPEEKIDTANRVK</sequence>
<evidence type="ECO:0000313" key="4">
    <source>
        <dbReference type="Proteomes" id="UP000310760"/>
    </source>
</evidence>
<dbReference type="AlphaFoldDB" id="R9IHW4"/>
<dbReference type="STRING" id="1235788.C802_01461"/>
<dbReference type="EMBL" id="SRYJ01000034">
    <property type="protein sequence ID" value="TGY68918.1"/>
    <property type="molecule type" value="Genomic_DNA"/>
</dbReference>
<protein>
    <submittedName>
        <fullName evidence="2">DUF4837 family protein</fullName>
    </submittedName>
</protein>
<proteinExistence type="predicted"/>
<keyword evidence="3" id="KW-1185">Reference proteome</keyword>
<name>R9IHW4_9BACT</name>
<dbReference type="HOGENOM" id="CLU_064059_0_0_10"/>
<dbReference type="EMBL" id="ASSP01000009">
    <property type="protein sequence ID" value="EOS13621.1"/>
    <property type="molecule type" value="Genomic_DNA"/>
</dbReference>
<dbReference type="Pfam" id="PF16125">
    <property type="entry name" value="DUF4837"/>
    <property type="match status" value="1"/>
</dbReference>
<dbReference type="Proteomes" id="UP000014200">
    <property type="component" value="Unassembled WGS sequence"/>
</dbReference>
<dbReference type="InterPro" id="IPR032286">
    <property type="entry name" value="DUF4837"/>
</dbReference>
<evidence type="ECO:0000313" key="1">
    <source>
        <dbReference type="EMBL" id="EOS13621.1"/>
    </source>
</evidence>